<dbReference type="EnsemblMetazoa" id="XM_016989747">
    <property type="protein sequence ID" value="XP_016845236"/>
    <property type="gene ID" value="LOC100116227"/>
</dbReference>
<dbReference type="GeneID" id="100116227"/>
<evidence type="ECO:0008006" key="4">
    <source>
        <dbReference type="Google" id="ProtNLM"/>
    </source>
</evidence>
<dbReference type="PANTHER" id="PTHR48174">
    <property type="entry name" value="DUF946 FAMILY PROTEIN"/>
    <property type="match status" value="1"/>
</dbReference>
<reference evidence="2" key="1">
    <citation type="submission" date="2021-01" db="UniProtKB">
        <authorList>
            <consortium name="EnsemblMetazoa"/>
        </authorList>
    </citation>
    <scope>IDENTIFICATION</scope>
</reference>
<feature type="chain" id="PRO_5029589550" description="Vacuolar protein sorting-associated protein 62" evidence="1">
    <location>
        <begin position="28"/>
        <end position="422"/>
    </location>
</feature>
<dbReference type="Proteomes" id="UP000002358">
    <property type="component" value="Chromosome 4"/>
</dbReference>
<dbReference type="KEGG" id="nvi:100116227"/>
<evidence type="ECO:0000313" key="2">
    <source>
        <dbReference type="EnsemblMetazoa" id="XP_016845236"/>
    </source>
</evidence>
<name>A0A7M7M814_NASVI</name>
<keyword evidence="3" id="KW-1185">Reference proteome</keyword>
<sequence length="422" mass="47722">MRRWSLMMMVAMMMFLLLATFARRSSATSAEDSRVRGLIRDWAPLVWLAPGERFLPLGVPDFLENMQADDNYLRTRLSLQSLLQNRSSFLHGRKPAGSVPIYALVKNCLPKASPIPLPLDEARPGLAGNLLVDDFAVNPIETNNVPGNLDASDFSLEMLQSGKLEAKRFSRSRPVPDVLVPKPRSAKLYKLKPLLRAKKHQHQPPLHFHVTYWMFYPFSEGKAVCVLDLGFLGSWPIPNFGGVCLGKLKEYGSHVGDWEHVSLYFKGKDYPLAMYVSAHDAGAFYRYEPRSGTFLYESQETRKGIFQKPIFPERVFTSDGSHPVLFSARGSHGLWTAPGKHNFVRLPRLYDESGFGTPWPTWRKVELLSAQEKNVMPGWMTFTGKWGNPKSNCHPLAKLGFNICEFVDGPTGIPMKKMNFRC</sequence>
<dbReference type="OrthoDB" id="188042at2759"/>
<feature type="signal peptide" evidence="1">
    <location>
        <begin position="1"/>
        <end position="27"/>
    </location>
</feature>
<dbReference type="RefSeq" id="XP_016845236.2">
    <property type="nucleotide sequence ID" value="XM_016989747.2"/>
</dbReference>
<accession>A0A7M7M814</accession>
<organism evidence="2 3">
    <name type="scientific">Nasonia vitripennis</name>
    <name type="common">Parasitic wasp</name>
    <dbReference type="NCBI Taxonomy" id="7425"/>
    <lineage>
        <taxon>Eukaryota</taxon>
        <taxon>Metazoa</taxon>
        <taxon>Ecdysozoa</taxon>
        <taxon>Arthropoda</taxon>
        <taxon>Hexapoda</taxon>
        <taxon>Insecta</taxon>
        <taxon>Pterygota</taxon>
        <taxon>Neoptera</taxon>
        <taxon>Endopterygota</taxon>
        <taxon>Hymenoptera</taxon>
        <taxon>Apocrita</taxon>
        <taxon>Proctotrupomorpha</taxon>
        <taxon>Chalcidoidea</taxon>
        <taxon>Pteromalidae</taxon>
        <taxon>Pteromalinae</taxon>
        <taxon>Nasonia</taxon>
    </lineage>
</organism>
<dbReference type="AlphaFoldDB" id="A0A7M7M814"/>
<evidence type="ECO:0000313" key="3">
    <source>
        <dbReference type="Proteomes" id="UP000002358"/>
    </source>
</evidence>
<dbReference type="PANTHER" id="PTHR48174:SF5">
    <property type="entry name" value="VACUOLAR PROTEIN SORTING-ASSOCIATED PROTEIN 62"/>
    <property type="match status" value="1"/>
</dbReference>
<dbReference type="InParanoid" id="A0A7M7M814"/>
<keyword evidence="1" id="KW-0732">Signal</keyword>
<protein>
    <recommendedName>
        <fullName evidence="4">Vacuolar protein sorting-associated protein 62</fullName>
    </recommendedName>
</protein>
<proteinExistence type="predicted"/>
<evidence type="ECO:0000256" key="1">
    <source>
        <dbReference type="SAM" id="SignalP"/>
    </source>
</evidence>